<protein>
    <submittedName>
        <fullName evidence="2">Uncharacterized protein</fullName>
    </submittedName>
</protein>
<feature type="transmembrane region" description="Helical" evidence="1">
    <location>
        <begin position="84"/>
        <end position="104"/>
    </location>
</feature>
<name>A0A4Z0AKH7_9PSED</name>
<keyword evidence="1" id="KW-1133">Transmembrane helix</keyword>
<feature type="transmembrane region" description="Helical" evidence="1">
    <location>
        <begin position="53"/>
        <end position="72"/>
    </location>
</feature>
<dbReference type="Proteomes" id="UP000297734">
    <property type="component" value="Unassembled WGS sequence"/>
</dbReference>
<gene>
    <name evidence="2" type="ORF">DYL61_27140</name>
</gene>
<organism evidence="2 3">
    <name type="scientific">Pseudomonas nabeulensis</name>
    <dbReference type="NCBI Taxonomy" id="2293833"/>
    <lineage>
        <taxon>Bacteria</taxon>
        <taxon>Pseudomonadati</taxon>
        <taxon>Pseudomonadota</taxon>
        <taxon>Gammaproteobacteria</taxon>
        <taxon>Pseudomonadales</taxon>
        <taxon>Pseudomonadaceae</taxon>
        <taxon>Pseudomonas</taxon>
    </lineage>
</organism>
<comment type="caution">
    <text evidence="2">The sequence shown here is derived from an EMBL/GenBank/DDBJ whole genome shotgun (WGS) entry which is preliminary data.</text>
</comment>
<dbReference type="AlphaFoldDB" id="A0A4Z0AKH7"/>
<dbReference type="EMBL" id="QUZT01000076">
    <property type="protein sequence ID" value="TFY86881.1"/>
    <property type="molecule type" value="Genomic_DNA"/>
</dbReference>
<keyword evidence="1" id="KW-0472">Membrane</keyword>
<feature type="transmembrane region" description="Helical" evidence="1">
    <location>
        <begin position="167"/>
        <end position="187"/>
    </location>
</feature>
<accession>A0A4Z0AKH7</accession>
<proteinExistence type="predicted"/>
<feature type="transmembrane region" description="Helical" evidence="1">
    <location>
        <begin position="12"/>
        <end position="41"/>
    </location>
</feature>
<evidence type="ECO:0000313" key="2">
    <source>
        <dbReference type="EMBL" id="TFY86881.1"/>
    </source>
</evidence>
<keyword evidence="3" id="KW-1185">Reference proteome</keyword>
<evidence type="ECO:0000313" key="3">
    <source>
        <dbReference type="Proteomes" id="UP000297734"/>
    </source>
</evidence>
<feature type="transmembrane region" description="Helical" evidence="1">
    <location>
        <begin position="199"/>
        <end position="226"/>
    </location>
</feature>
<sequence length="322" mass="35300">MAAALEAKSALIPWLATVIGMLALYLLILLSTTVLFGLTVSLFNNVVSLQSRLAVILLLPTMAGIVGLLWLIFGWPNLSQGYRWFWMILFMFAAPGSLLASTTFRRAVDISAAMPGPGNAKSWPLRGWFMLMLSALLFSTVACSVFSTSLILKAYIGEDTPDALNRLMLISMFAASITLLPVVVFYVSKTDLFKRLSLFLVAVIVTGTMVISISPGVLAAIVYSAAQVMNVRDSVEARYMLTKTYAKEDFDTQVWGPVETVRNQPLVSAFPLFSFGDVLLLCPTSLINMGRKDWPEQSAYCALTQSSNAIRMPKRPDLQGMP</sequence>
<reference evidence="2 3" key="1">
    <citation type="journal article" date="2019" name="Syst. Appl. Microbiol.">
        <title>New species of pathogenic Pseudomonas isolated from citrus in Tunisia: Proposal of Pseudomonas kairouanensis sp. nov. and Pseudomonas nabeulensis sp. nov.</title>
        <authorList>
            <person name="Oueslati M."/>
            <person name="Mulet M."/>
            <person name="Gomila M."/>
            <person name="Berge O."/>
            <person name="Hajlaoui M.R."/>
            <person name="Lalucat J."/>
            <person name="Sadfi-Zouaoui N."/>
            <person name="Garcia-Valdes E."/>
        </authorList>
    </citation>
    <scope>NUCLEOTIDE SEQUENCE [LARGE SCALE GENOMIC DNA]</scope>
    <source>
        <strain evidence="2 3">E10B</strain>
    </source>
</reference>
<evidence type="ECO:0000256" key="1">
    <source>
        <dbReference type="SAM" id="Phobius"/>
    </source>
</evidence>
<feature type="transmembrane region" description="Helical" evidence="1">
    <location>
        <begin position="125"/>
        <end position="147"/>
    </location>
</feature>
<keyword evidence="1" id="KW-0812">Transmembrane</keyword>